<dbReference type="AlphaFoldDB" id="A0A7C8JVA8"/>
<dbReference type="Proteomes" id="UP000480548">
    <property type="component" value="Unassembled WGS sequence"/>
</dbReference>
<sequence>MVGSSGLSIIEGTTPMSESDVPQQVKESKRRAMYCIEPWGTEIPFQIVWLRELRYLSGATSAGKMGSDYR</sequence>
<proteinExistence type="predicted"/>
<evidence type="ECO:0000313" key="3">
    <source>
        <dbReference type="Proteomes" id="UP000480548"/>
    </source>
</evidence>
<accession>A0A7C8JVA8</accession>
<dbReference type="EMBL" id="WIQZ01000073">
    <property type="protein sequence ID" value="KAF3128139.1"/>
    <property type="molecule type" value="Genomic_DNA"/>
</dbReference>
<organism evidence="2 3">
    <name type="scientific">Orbilia oligospora</name>
    <name type="common">Nematode-trapping fungus</name>
    <name type="synonym">Arthrobotrys oligospora</name>
    <dbReference type="NCBI Taxonomy" id="2813651"/>
    <lineage>
        <taxon>Eukaryota</taxon>
        <taxon>Fungi</taxon>
        <taxon>Dikarya</taxon>
        <taxon>Ascomycota</taxon>
        <taxon>Pezizomycotina</taxon>
        <taxon>Orbiliomycetes</taxon>
        <taxon>Orbiliales</taxon>
        <taxon>Orbiliaceae</taxon>
        <taxon>Orbilia</taxon>
    </lineage>
</organism>
<evidence type="ECO:0000256" key="1">
    <source>
        <dbReference type="SAM" id="MobiDB-lite"/>
    </source>
</evidence>
<evidence type="ECO:0000313" key="2">
    <source>
        <dbReference type="EMBL" id="KAF3128139.1"/>
    </source>
</evidence>
<feature type="region of interest" description="Disordered" evidence="1">
    <location>
        <begin position="1"/>
        <end position="24"/>
    </location>
</feature>
<reference evidence="2 3" key="1">
    <citation type="submission" date="2019-06" db="EMBL/GenBank/DDBJ databases">
        <authorList>
            <person name="Palmer J.M."/>
        </authorList>
    </citation>
    <scope>NUCLEOTIDE SEQUENCE [LARGE SCALE GENOMIC DNA]</scope>
    <source>
        <strain evidence="2 3">TWF703</strain>
    </source>
</reference>
<protein>
    <submittedName>
        <fullName evidence="2">Uncharacterized protein</fullName>
    </submittedName>
</protein>
<comment type="caution">
    <text evidence="2">The sequence shown here is derived from an EMBL/GenBank/DDBJ whole genome shotgun (WGS) entry which is preliminary data.</text>
</comment>
<gene>
    <name evidence="2" type="ORF">TWF703_009741</name>
</gene>
<name>A0A7C8JVA8_ORBOL</name>